<proteinExistence type="predicted"/>
<dbReference type="Proteomes" id="UP000784294">
    <property type="component" value="Unassembled WGS sequence"/>
</dbReference>
<dbReference type="AlphaFoldDB" id="A0A448XQM9"/>
<evidence type="ECO:0000256" key="1">
    <source>
        <dbReference type="SAM" id="MobiDB-lite"/>
    </source>
</evidence>
<dbReference type="EMBL" id="CAAALY010274807">
    <property type="protein sequence ID" value="VEL42508.1"/>
    <property type="molecule type" value="Genomic_DNA"/>
</dbReference>
<name>A0A448XQM9_9PLAT</name>
<comment type="caution">
    <text evidence="2">The sequence shown here is derived from an EMBL/GenBank/DDBJ whole genome shotgun (WGS) entry which is preliminary data.</text>
</comment>
<accession>A0A448XQM9</accession>
<evidence type="ECO:0000313" key="2">
    <source>
        <dbReference type="EMBL" id="VEL42508.1"/>
    </source>
</evidence>
<evidence type="ECO:0000313" key="3">
    <source>
        <dbReference type="Proteomes" id="UP000784294"/>
    </source>
</evidence>
<gene>
    <name evidence="2" type="ORF">PXEA_LOCUS35948</name>
</gene>
<sequence length="107" mass="10871">MTPSRGRKVHISACTTRQVSSAAGTGGPANIGRERGRGAVGSGQGVTETRRLSTPACPNGLHPPFVGALEDLRRSLGRGINVVPIGAHLARLGGKQGQVSGGTSKHL</sequence>
<protein>
    <submittedName>
        <fullName evidence="2">Uncharacterized protein</fullName>
    </submittedName>
</protein>
<feature type="region of interest" description="Disordered" evidence="1">
    <location>
        <begin position="17"/>
        <end position="62"/>
    </location>
</feature>
<reference evidence="2" key="1">
    <citation type="submission" date="2018-11" db="EMBL/GenBank/DDBJ databases">
        <authorList>
            <consortium name="Pathogen Informatics"/>
        </authorList>
    </citation>
    <scope>NUCLEOTIDE SEQUENCE</scope>
</reference>
<organism evidence="2 3">
    <name type="scientific">Protopolystoma xenopodis</name>
    <dbReference type="NCBI Taxonomy" id="117903"/>
    <lineage>
        <taxon>Eukaryota</taxon>
        <taxon>Metazoa</taxon>
        <taxon>Spiralia</taxon>
        <taxon>Lophotrochozoa</taxon>
        <taxon>Platyhelminthes</taxon>
        <taxon>Monogenea</taxon>
        <taxon>Polyopisthocotylea</taxon>
        <taxon>Polystomatidea</taxon>
        <taxon>Polystomatidae</taxon>
        <taxon>Protopolystoma</taxon>
    </lineage>
</organism>
<keyword evidence="3" id="KW-1185">Reference proteome</keyword>